<dbReference type="Pfam" id="PF01483">
    <property type="entry name" value="P_proprotein"/>
    <property type="match status" value="1"/>
</dbReference>
<dbReference type="Proteomes" id="UP000193420">
    <property type="component" value="Unassembled WGS sequence"/>
</dbReference>
<dbReference type="SUPFAM" id="SSF49785">
    <property type="entry name" value="Galactose-binding domain-like"/>
    <property type="match status" value="1"/>
</dbReference>
<dbReference type="GO" id="GO:0006508">
    <property type="term" value="P:proteolysis"/>
    <property type="evidence" value="ECO:0007669"/>
    <property type="project" value="UniProtKB-KW"/>
</dbReference>
<dbReference type="Gene3D" id="3.40.390.10">
    <property type="entry name" value="Collagenase (Catalytic Domain)"/>
    <property type="match status" value="1"/>
</dbReference>
<accession>A0A1X7KLH3</accession>
<name>A0A1X7KLH3_9FLAO</name>
<evidence type="ECO:0000313" key="5">
    <source>
        <dbReference type="EMBL" id="SMG41582.1"/>
    </source>
</evidence>
<dbReference type="InterPro" id="IPR024079">
    <property type="entry name" value="MetalloPept_cat_dom_sf"/>
</dbReference>
<dbReference type="Gene3D" id="2.60.120.260">
    <property type="entry name" value="Galactose-binding domain-like"/>
    <property type="match status" value="1"/>
</dbReference>
<dbReference type="GO" id="GO:0004252">
    <property type="term" value="F:serine-type endopeptidase activity"/>
    <property type="evidence" value="ECO:0007669"/>
    <property type="project" value="InterPro"/>
</dbReference>
<evidence type="ECO:0000256" key="1">
    <source>
        <dbReference type="ARBA" id="ARBA00022670"/>
    </source>
</evidence>
<dbReference type="EMBL" id="FXAO01000006">
    <property type="protein sequence ID" value="SMG41582.1"/>
    <property type="molecule type" value="Genomic_DNA"/>
</dbReference>
<dbReference type="STRING" id="188872.SAMN03080602_03040"/>
<reference evidence="6" key="1">
    <citation type="submission" date="2017-04" db="EMBL/GenBank/DDBJ databases">
        <authorList>
            <person name="Varghese N."/>
            <person name="Submissions S."/>
        </authorList>
    </citation>
    <scope>NUCLEOTIDE SEQUENCE [LARGE SCALE GENOMIC DNA]</scope>
    <source>
        <strain evidence="6">DSM 19835</strain>
    </source>
</reference>
<dbReference type="Gene3D" id="2.60.40.10">
    <property type="entry name" value="Immunoglobulins"/>
    <property type="match status" value="1"/>
</dbReference>
<gene>
    <name evidence="5" type="ORF">SAMN03080602_03040</name>
</gene>
<sequence length="1257" mass="136860">MVVKLRLVFSISIFFLCYCGFGQTKYWDKTDSGSRRLQRQSTKLEIRNGVTFSLKKDIFINELKAAQRNKASKIVSFPDENGDLIPFVVQEASVLSPELSKKYPQIKSYVGRGLNNEKDRVRFSVSQNGVQSMIVYGENKNATYMQKVSDSDNEYIVYNRKDAYMMNTNFICETTSLIEKDKGPTALKLVDGQVLRKFRVAISATGEYTEFHGGTVPDALAAINATITRVNEIFETDLGISLEIVANTDEVIYTDKDTDPYGTNLNSEVQNTLTTVIGAENYDVGHLFQKDQNGGNAGFIASVCIDSRKGSAYSSALIPQGDIFDLDFVAHEMGHQFGANHTWSFESEGTLVQAEPGSGSTIMGYAGISGNNNVALNGDDYFHYYSIFQISEYIKTTSCAQEISLLNSPPEIVPTGNFTIPKSTAFRLRGNATDADIDDILTYNWEQINDGIVTHNTFGPTNLSGANFRSLKPTVTPTRYFPRLSSIVSGNLTQTNPNVNTTWETVSSVERELDFALTVRDNSLGGGQVASDLVKVTVIDNAGPFVVTSQSINEMYTAGTRQEVTWDVAKTNQGPVNTQKVDIYFSANGGASFPIKLADSVPNDGQQDILIPGFATPTGRIMVSAHDNIFLAVNASDFTITPSDIVLNFAQLQHEVCQGNDLIVPFNYQTYNGFSEEATFSAIGMPPGLTVDFSPTSTMVNDTLVNITFSNTDLVTPGNYPISIVATSENVSKEVVIDVKILETTFADVVLQLPTNGSTSARIASQLEWESNSSYTSYDVEIADDAAFTNIIDSATVIFNYYLATDLAEETTYYWHVKPKNSCGEGTFGPAFSFTTLELNCALESAKDLPITISTTGAPTITSTITLLNDLPVADINVNLDLTHSFLADLEVTLISPAGTRVILVSNSCGGNQDILATFDDSAEGFICGTTPAIQGAVRPLGSLAAFNGESTYGDWILEVKDIAASDGGSLNAFSMDICVEGTFRADEDKDGVFDDGDDLCLNTPMGATVNLSGCAVYILPADNFEVEINSESCSNQNNGSIRIVAGTNMDYDFTLVGNGINESNNFTNFFFKEGLAAGTYEICIIGTEEDKVYEPYCFQAIITEPPPLSVTSKLTASGSQAILNLEGSDLYHVELNGIVTQTKSSSITLELKQGINQIKVSTNLQCQGVYEDQLFLMDEPLVFPNPFEEEVKIFLNNGPETVNAQIFNFAGQLIRKKDYPLISNEISINFTGLPSGIYILKFKGEGVNSNVKVVKK</sequence>
<keyword evidence="6" id="KW-1185">Reference proteome</keyword>
<keyword evidence="1" id="KW-0645">Protease</keyword>
<dbReference type="InterPro" id="IPR002884">
    <property type="entry name" value="P_dom"/>
</dbReference>
<dbReference type="AlphaFoldDB" id="A0A1X7KLH3"/>
<protein>
    <submittedName>
        <fullName evidence="5">Por secretion system C-terminal sorting domain-containing protein</fullName>
    </submittedName>
</protein>
<dbReference type="InterPro" id="IPR036116">
    <property type="entry name" value="FN3_sf"/>
</dbReference>
<dbReference type="InterPro" id="IPR013783">
    <property type="entry name" value="Ig-like_fold"/>
</dbReference>
<dbReference type="Pfam" id="PF13583">
    <property type="entry name" value="Reprolysin_4"/>
    <property type="match status" value="1"/>
</dbReference>
<organism evidence="5 6">
    <name type="scientific">Arenibacter troitsensis</name>
    <dbReference type="NCBI Taxonomy" id="188872"/>
    <lineage>
        <taxon>Bacteria</taxon>
        <taxon>Pseudomonadati</taxon>
        <taxon>Bacteroidota</taxon>
        <taxon>Flavobacteriia</taxon>
        <taxon>Flavobacteriales</taxon>
        <taxon>Flavobacteriaceae</taxon>
        <taxon>Arenibacter</taxon>
    </lineage>
</organism>
<evidence type="ECO:0000256" key="3">
    <source>
        <dbReference type="ARBA" id="ARBA00022801"/>
    </source>
</evidence>
<evidence type="ECO:0000259" key="4">
    <source>
        <dbReference type="PROSITE" id="PS51829"/>
    </source>
</evidence>
<dbReference type="OrthoDB" id="9792152at2"/>
<keyword evidence="2" id="KW-0732">Signal</keyword>
<feature type="domain" description="P/Homo B" evidence="4">
    <location>
        <begin position="835"/>
        <end position="986"/>
    </location>
</feature>
<dbReference type="InterPro" id="IPR026444">
    <property type="entry name" value="Secre_tail"/>
</dbReference>
<evidence type="ECO:0000256" key="2">
    <source>
        <dbReference type="ARBA" id="ARBA00022729"/>
    </source>
</evidence>
<dbReference type="SUPFAM" id="SSF55486">
    <property type="entry name" value="Metalloproteases ('zincins'), catalytic domain"/>
    <property type="match status" value="1"/>
</dbReference>
<evidence type="ECO:0000313" key="6">
    <source>
        <dbReference type="Proteomes" id="UP000193420"/>
    </source>
</evidence>
<keyword evidence="3" id="KW-0378">Hydrolase</keyword>
<dbReference type="PROSITE" id="PS51829">
    <property type="entry name" value="P_HOMO_B"/>
    <property type="match status" value="1"/>
</dbReference>
<dbReference type="Pfam" id="PF18962">
    <property type="entry name" value="Por_Secre_tail"/>
    <property type="match status" value="1"/>
</dbReference>
<dbReference type="InterPro" id="IPR008979">
    <property type="entry name" value="Galactose-bd-like_sf"/>
</dbReference>
<dbReference type="GO" id="GO:0008237">
    <property type="term" value="F:metallopeptidase activity"/>
    <property type="evidence" value="ECO:0007669"/>
    <property type="project" value="InterPro"/>
</dbReference>
<dbReference type="SUPFAM" id="SSF49265">
    <property type="entry name" value="Fibronectin type III"/>
    <property type="match status" value="1"/>
</dbReference>
<dbReference type="NCBIfam" id="TIGR04183">
    <property type="entry name" value="Por_Secre_tail"/>
    <property type="match status" value="1"/>
</dbReference>
<proteinExistence type="predicted"/>